<comment type="caution">
    <text evidence="1">The sequence shown here is derived from an EMBL/GenBank/DDBJ whole genome shotgun (WGS) entry which is preliminary data.</text>
</comment>
<sequence>MNRDITPAGGNLFAELGYAPQEAEQMQADNLYRMMQEHPEIRLDTARLALVRKYHPTGRTENRRPARKAETL</sequence>
<name>G9ZG83_9GAMM</name>
<dbReference type="HOGENOM" id="CLU_2714968_0_0_6"/>
<dbReference type="STRING" id="797473.HMPREF9080_01786"/>
<reference evidence="1 2" key="1">
    <citation type="submission" date="2011-08" db="EMBL/GenBank/DDBJ databases">
        <authorList>
            <person name="Weinstock G."/>
            <person name="Sodergren E."/>
            <person name="Clifton S."/>
            <person name="Fulton L."/>
            <person name="Fulton B."/>
            <person name="Courtney L."/>
            <person name="Fronick C."/>
            <person name="Harrison M."/>
            <person name="Strong C."/>
            <person name="Farmer C."/>
            <person name="Delahaunty K."/>
            <person name="Markovic C."/>
            <person name="Hall O."/>
            <person name="Minx P."/>
            <person name="Tomlinson C."/>
            <person name="Mitreva M."/>
            <person name="Hou S."/>
            <person name="Chen J."/>
            <person name="Wollam A."/>
            <person name="Pepin K.H."/>
            <person name="Johnson M."/>
            <person name="Bhonagiri V."/>
            <person name="Zhang X."/>
            <person name="Suruliraj S."/>
            <person name="Warren W."/>
            <person name="Chinwalla A."/>
            <person name="Mardis E.R."/>
            <person name="Wilson R.K."/>
        </authorList>
    </citation>
    <scope>NUCLEOTIDE SEQUENCE [LARGE SCALE GENOMIC DNA]</scope>
    <source>
        <strain evidence="1 2">F0432</strain>
    </source>
</reference>
<proteinExistence type="predicted"/>
<gene>
    <name evidence="1" type="ORF">HMPREF9080_01786</name>
</gene>
<accession>G9ZG83</accession>
<dbReference type="Proteomes" id="UP000004750">
    <property type="component" value="Unassembled WGS sequence"/>
</dbReference>
<dbReference type="RefSeq" id="WP_006985786.1">
    <property type="nucleotide sequence ID" value="NZ_JH417935.1"/>
</dbReference>
<evidence type="ECO:0000313" key="1">
    <source>
        <dbReference type="EMBL" id="EHM53365.1"/>
    </source>
</evidence>
<organism evidence="1 2">
    <name type="scientific">Cardiobacterium valvarum F0432</name>
    <dbReference type="NCBI Taxonomy" id="797473"/>
    <lineage>
        <taxon>Bacteria</taxon>
        <taxon>Pseudomonadati</taxon>
        <taxon>Pseudomonadota</taxon>
        <taxon>Gammaproteobacteria</taxon>
        <taxon>Cardiobacteriales</taxon>
        <taxon>Cardiobacteriaceae</taxon>
        <taxon>Cardiobacterium</taxon>
    </lineage>
</organism>
<evidence type="ECO:0000313" key="2">
    <source>
        <dbReference type="Proteomes" id="UP000004750"/>
    </source>
</evidence>
<dbReference type="AlphaFoldDB" id="G9ZG83"/>
<protein>
    <submittedName>
        <fullName evidence="1">Uncharacterized protein</fullName>
    </submittedName>
</protein>
<dbReference type="EMBL" id="AGCM01000103">
    <property type="protein sequence ID" value="EHM53365.1"/>
    <property type="molecule type" value="Genomic_DNA"/>
</dbReference>